<feature type="region of interest" description="Disordered" evidence="2">
    <location>
        <begin position="1"/>
        <end position="35"/>
    </location>
</feature>
<dbReference type="EMBL" id="JBDIME010000005">
    <property type="protein sequence ID" value="MEN2789598.1"/>
    <property type="molecule type" value="Genomic_DNA"/>
</dbReference>
<name>A0ABU9Y1C4_9SPHN</name>
<keyword evidence="4" id="KW-1185">Reference proteome</keyword>
<feature type="region of interest" description="Disordered" evidence="2">
    <location>
        <begin position="142"/>
        <end position="165"/>
    </location>
</feature>
<feature type="compositionally biased region" description="Polar residues" evidence="2">
    <location>
        <begin position="1"/>
        <end position="10"/>
    </location>
</feature>
<reference evidence="3 4" key="1">
    <citation type="submission" date="2024-05" db="EMBL/GenBank/DDBJ databases">
        <authorList>
            <person name="Liu Q."/>
            <person name="Xin Y.-H."/>
        </authorList>
    </citation>
    <scope>NUCLEOTIDE SEQUENCE [LARGE SCALE GENOMIC DNA]</scope>
    <source>
        <strain evidence="3 4">CGMCC 1.10181</strain>
    </source>
</reference>
<feature type="compositionally biased region" description="Polar residues" evidence="2">
    <location>
        <begin position="144"/>
        <end position="165"/>
    </location>
</feature>
<proteinExistence type="inferred from homology"/>
<comment type="caution">
    <text evidence="3">The sequence shown here is derived from an EMBL/GenBank/DDBJ whole genome shotgun (WGS) entry which is preliminary data.</text>
</comment>
<sequence>MSVFSSSNNRGGRDAGTSMPPAPQPQSQGGKRGMFSVLGPDVTITGNVTATADLHVDGRIDGDVNCGSLVQGTESRIHGAVKADVARLAGAIEGSVSVRQLTIERAARITGDVEYETIAIENGASIDGRLKHVAVDAGARSFERTTSAPTSTPDITLVSSSGAAA</sequence>
<accession>A0ABU9Y1C4</accession>
<evidence type="ECO:0000313" key="4">
    <source>
        <dbReference type="Proteomes" id="UP001419910"/>
    </source>
</evidence>
<dbReference type="Proteomes" id="UP001419910">
    <property type="component" value="Unassembled WGS sequence"/>
</dbReference>
<evidence type="ECO:0000256" key="2">
    <source>
        <dbReference type="SAM" id="MobiDB-lite"/>
    </source>
</evidence>
<dbReference type="InterPro" id="IPR007607">
    <property type="entry name" value="BacA/B"/>
</dbReference>
<evidence type="ECO:0000313" key="3">
    <source>
        <dbReference type="EMBL" id="MEN2789598.1"/>
    </source>
</evidence>
<dbReference type="Pfam" id="PF04519">
    <property type="entry name" value="Bactofilin"/>
    <property type="match status" value="1"/>
</dbReference>
<organism evidence="3 4">
    <name type="scientific">Sphingomonas oligophenolica</name>
    <dbReference type="NCBI Taxonomy" id="301154"/>
    <lineage>
        <taxon>Bacteria</taxon>
        <taxon>Pseudomonadati</taxon>
        <taxon>Pseudomonadota</taxon>
        <taxon>Alphaproteobacteria</taxon>
        <taxon>Sphingomonadales</taxon>
        <taxon>Sphingomonadaceae</taxon>
        <taxon>Sphingomonas</taxon>
    </lineage>
</organism>
<protein>
    <submittedName>
        <fullName evidence="3">Polymer-forming cytoskeletal protein</fullName>
    </submittedName>
</protein>
<comment type="similarity">
    <text evidence="1">Belongs to the bactofilin family.</text>
</comment>
<dbReference type="PANTHER" id="PTHR35024:SF4">
    <property type="entry name" value="POLYMER-FORMING CYTOSKELETAL PROTEIN"/>
    <property type="match status" value="1"/>
</dbReference>
<dbReference type="PANTHER" id="PTHR35024">
    <property type="entry name" value="HYPOTHETICAL CYTOSOLIC PROTEIN"/>
    <property type="match status" value="1"/>
</dbReference>
<dbReference type="RefSeq" id="WP_343889626.1">
    <property type="nucleotide sequence ID" value="NZ_BAAAEH010000022.1"/>
</dbReference>
<gene>
    <name evidence="3" type="ORF">ABC974_08175</name>
</gene>
<evidence type="ECO:0000256" key="1">
    <source>
        <dbReference type="ARBA" id="ARBA00044755"/>
    </source>
</evidence>